<sequence>METYLKIKDIKLWARVGVLEQERDLGQLFSLDVFLWSDFENCTQNDDIKSTVDYSKLVEILKYQSKKICCLTIEKYSNEILKIIDEEFQLSKIKIILTKCKPPITGFDGEVSIVRVFENN</sequence>
<dbReference type="NCBIfam" id="TIGR00525">
    <property type="entry name" value="folB"/>
    <property type="match status" value="1"/>
</dbReference>
<dbReference type="AlphaFoldDB" id="Q7V292"/>
<organism evidence="8 9">
    <name type="scientific">Prochlorococcus marinus subsp. pastoris (strain CCMP1986 / NIES-2087 / MED4)</name>
    <dbReference type="NCBI Taxonomy" id="59919"/>
    <lineage>
        <taxon>Bacteria</taxon>
        <taxon>Bacillati</taxon>
        <taxon>Cyanobacteriota</taxon>
        <taxon>Cyanophyceae</taxon>
        <taxon>Synechococcales</taxon>
        <taxon>Prochlorococcaceae</taxon>
        <taxon>Prochlorococcus</taxon>
    </lineage>
</organism>
<dbReference type="GO" id="GO:0004150">
    <property type="term" value="F:dihydroneopterin aldolase activity"/>
    <property type="evidence" value="ECO:0007669"/>
    <property type="project" value="UniProtKB-UniRule"/>
</dbReference>
<dbReference type="OrthoDB" id="9803748at2"/>
<dbReference type="HOGENOM" id="CLU_112632_1_3_3"/>
<evidence type="ECO:0000256" key="5">
    <source>
        <dbReference type="ARBA" id="ARBA00023239"/>
    </source>
</evidence>
<gene>
    <name evidence="8" type="primary">folB</name>
    <name evidence="8" type="ordered locus">PMM0591</name>
</gene>
<dbReference type="RefSeq" id="WP_011132225.1">
    <property type="nucleotide sequence ID" value="NC_005072.1"/>
</dbReference>
<dbReference type="STRING" id="59919.PMM0591"/>
<dbReference type="InterPro" id="IPR006156">
    <property type="entry name" value="Dihydroneopterin_aldolase"/>
</dbReference>
<dbReference type="UniPathway" id="UPA00077">
    <property type="reaction ID" value="UER00154"/>
</dbReference>
<protein>
    <recommendedName>
        <fullName evidence="6">7,8-dihydroneopterin aldolase</fullName>
        <ecNumber evidence="6">4.1.2.25</ecNumber>
    </recommendedName>
</protein>
<comment type="catalytic activity">
    <reaction evidence="1 6">
        <text>7,8-dihydroneopterin = 6-hydroxymethyl-7,8-dihydropterin + glycolaldehyde</text>
        <dbReference type="Rhea" id="RHEA:10540"/>
        <dbReference type="ChEBI" id="CHEBI:17001"/>
        <dbReference type="ChEBI" id="CHEBI:17071"/>
        <dbReference type="ChEBI" id="CHEBI:44841"/>
        <dbReference type="EC" id="4.1.2.25"/>
    </reaction>
</comment>
<dbReference type="PANTHER" id="PTHR42844:SF1">
    <property type="entry name" value="DIHYDRONEOPTERIN ALDOLASE 1-RELATED"/>
    <property type="match status" value="1"/>
</dbReference>
<reference evidence="8 9" key="1">
    <citation type="journal article" date="2003" name="Nature">
        <title>Genome divergence in two Prochlorococcus ecotypes reflects oceanic niche differentiation.</title>
        <authorList>
            <person name="Rocap G."/>
            <person name="Larimer F.W."/>
            <person name="Lamerdin J.E."/>
            <person name="Malfatti S."/>
            <person name="Chain P."/>
            <person name="Ahlgren N.A."/>
            <person name="Arellano A."/>
            <person name="Coleman M."/>
            <person name="Hauser L."/>
            <person name="Hess W.R."/>
            <person name="Johnson Z.I."/>
            <person name="Land M.L."/>
            <person name="Lindell D."/>
            <person name="Post A.F."/>
            <person name="Regala W."/>
            <person name="Shah M."/>
            <person name="Shaw S.L."/>
            <person name="Steglich C."/>
            <person name="Sullivan M.B."/>
            <person name="Ting C.S."/>
            <person name="Tolonen A."/>
            <person name="Webb E.A."/>
            <person name="Zinser E.R."/>
            <person name="Chisholm S.W."/>
        </authorList>
    </citation>
    <scope>NUCLEOTIDE SEQUENCE [LARGE SCALE GENOMIC DNA]</scope>
    <source>
        <strain evidence="9">CCMP1986 / NIES-2087 / MED4</strain>
    </source>
</reference>
<evidence type="ECO:0000313" key="9">
    <source>
        <dbReference type="Proteomes" id="UP000001026"/>
    </source>
</evidence>
<dbReference type="PANTHER" id="PTHR42844">
    <property type="entry name" value="DIHYDRONEOPTERIN ALDOLASE 1-RELATED"/>
    <property type="match status" value="1"/>
</dbReference>
<evidence type="ECO:0000256" key="3">
    <source>
        <dbReference type="ARBA" id="ARBA00005708"/>
    </source>
</evidence>
<dbReference type="Pfam" id="PF02152">
    <property type="entry name" value="FolB"/>
    <property type="match status" value="1"/>
</dbReference>
<dbReference type="EMBL" id="BX548174">
    <property type="protein sequence ID" value="CAE19050.1"/>
    <property type="molecule type" value="Genomic_DNA"/>
</dbReference>
<dbReference type="InterPro" id="IPR006157">
    <property type="entry name" value="FolB_dom"/>
</dbReference>
<dbReference type="GO" id="GO:0005737">
    <property type="term" value="C:cytoplasm"/>
    <property type="evidence" value="ECO:0007669"/>
    <property type="project" value="TreeGrafter"/>
</dbReference>
<proteinExistence type="inferred from homology"/>
<dbReference type="EC" id="4.1.2.25" evidence="6"/>
<dbReference type="KEGG" id="pmm:PMM0591"/>
<feature type="domain" description="Dihydroneopterin aldolase/epimerase" evidence="7">
    <location>
        <begin position="5"/>
        <end position="115"/>
    </location>
</feature>
<accession>Q7V292</accession>
<evidence type="ECO:0000313" key="8">
    <source>
        <dbReference type="EMBL" id="CAE19050.1"/>
    </source>
</evidence>
<dbReference type="Gene3D" id="3.30.1130.10">
    <property type="match status" value="1"/>
</dbReference>
<dbReference type="Proteomes" id="UP000001026">
    <property type="component" value="Chromosome"/>
</dbReference>
<dbReference type="SMART" id="SM00905">
    <property type="entry name" value="FolB"/>
    <property type="match status" value="1"/>
</dbReference>
<comment type="similarity">
    <text evidence="3 6">Belongs to the DHNA family.</text>
</comment>
<dbReference type="eggNOG" id="COG1539">
    <property type="taxonomic scope" value="Bacteria"/>
</dbReference>
<evidence type="ECO:0000256" key="1">
    <source>
        <dbReference type="ARBA" id="ARBA00001353"/>
    </source>
</evidence>
<evidence type="ECO:0000256" key="6">
    <source>
        <dbReference type="RuleBase" id="RU362079"/>
    </source>
</evidence>
<evidence type="ECO:0000256" key="4">
    <source>
        <dbReference type="ARBA" id="ARBA00022909"/>
    </source>
</evidence>
<keyword evidence="5 6" id="KW-0456">Lyase</keyword>
<dbReference type="NCBIfam" id="TIGR00526">
    <property type="entry name" value="folB_dom"/>
    <property type="match status" value="1"/>
</dbReference>
<dbReference type="InterPro" id="IPR043133">
    <property type="entry name" value="GTP-CH-I_C/QueF"/>
</dbReference>
<dbReference type="GO" id="GO:0046654">
    <property type="term" value="P:tetrahydrofolate biosynthetic process"/>
    <property type="evidence" value="ECO:0007669"/>
    <property type="project" value="UniProtKB-UniRule"/>
</dbReference>
<evidence type="ECO:0000259" key="7">
    <source>
        <dbReference type="SMART" id="SM00905"/>
    </source>
</evidence>
<comment type="function">
    <text evidence="6">Catalyzes the conversion of 7,8-dihydroneopterin to 6-hydroxymethyl-7,8-dihydropterin.</text>
</comment>
<keyword evidence="4 6" id="KW-0289">Folate biosynthesis</keyword>
<comment type="pathway">
    <text evidence="2 6">Cofactor biosynthesis; tetrahydrofolate biosynthesis; 2-amino-4-hydroxy-6-hydroxymethyl-7,8-dihydropteridine diphosphate from 7,8-dihydroneopterin triphosphate: step 3/4.</text>
</comment>
<dbReference type="SUPFAM" id="SSF55620">
    <property type="entry name" value="Tetrahydrobiopterin biosynthesis enzymes-like"/>
    <property type="match status" value="1"/>
</dbReference>
<evidence type="ECO:0000256" key="2">
    <source>
        <dbReference type="ARBA" id="ARBA00005013"/>
    </source>
</evidence>
<dbReference type="GO" id="GO:0046656">
    <property type="term" value="P:folic acid biosynthetic process"/>
    <property type="evidence" value="ECO:0007669"/>
    <property type="project" value="UniProtKB-UniRule"/>
</dbReference>
<name>Q7V292_PROMP</name>